<dbReference type="Proteomes" id="UP000676409">
    <property type="component" value="Chromosome"/>
</dbReference>
<dbReference type="AlphaFoldDB" id="A0A975IUR7"/>
<protein>
    <submittedName>
        <fullName evidence="2">Aldo/keto reductase</fullName>
    </submittedName>
</protein>
<keyword evidence="3" id="KW-1185">Reference proteome</keyword>
<name>A0A975IUR7_9CAUL</name>
<feature type="domain" description="NADP-dependent oxidoreductase" evidence="1">
    <location>
        <begin position="25"/>
        <end position="282"/>
    </location>
</feature>
<organism evidence="2 3">
    <name type="scientific">Phenylobacterium montanum</name>
    <dbReference type="NCBI Taxonomy" id="2823693"/>
    <lineage>
        <taxon>Bacteria</taxon>
        <taxon>Pseudomonadati</taxon>
        <taxon>Pseudomonadota</taxon>
        <taxon>Alphaproteobacteria</taxon>
        <taxon>Caulobacterales</taxon>
        <taxon>Caulobacteraceae</taxon>
        <taxon>Phenylobacterium</taxon>
    </lineage>
</organism>
<dbReference type="KEGG" id="caul:KCG34_22645"/>
<evidence type="ECO:0000313" key="3">
    <source>
        <dbReference type="Proteomes" id="UP000676409"/>
    </source>
</evidence>
<dbReference type="SUPFAM" id="SSF51430">
    <property type="entry name" value="NAD(P)-linked oxidoreductase"/>
    <property type="match status" value="1"/>
</dbReference>
<dbReference type="Pfam" id="PF00248">
    <property type="entry name" value="Aldo_ket_red"/>
    <property type="match status" value="1"/>
</dbReference>
<proteinExistence type="predicted"/>
<sequence length="299" mass="32087">MRYRPLGVTGTVVSSVSLVLADSQARTRAQDWEELIYAALENGINCFEITGRSPLIVEGVARAIHAIERNLVFLAWRLGASHPLSGQPLRDFSPEGLQHNVEAILSRTGFSYLDAIILDDPLSEELSGYALGRLKDFRATGRVRRLGVAGQDDAMDAYITTGAFDILCTPFSLISGWKERLRLKAATAQDMAIIGYDFHPDRFQRGGAAGPKPGAANPLAGAGTYAFLERTPGWSAEAICLCYALTEPSLATIQIVTDRPDKIAALAAVVEKDMPPGVAAQIEMARFSPAGGAGGQRRA</sequence>
<evidence type="ECO:0000259" key="1">
    <source>
        <dbReference type="Pfam" id="PF00248"/>
    </source>
</evidence>
<gene>
    <name evidence="2" type="ORF">KCG34_22645</name>
</gene>
<dbReference type="InterPro" id="IPR023210">
    <property type="entry name" value="NADP_OxRdtase_dom"/>
</dbReference>
<evidence type="ECO:0000313" key="2">
    <source>
        <dbReference type="EMBL" id="QUD87809.1"/>
    </source>
</evidence>
<dbReference type="InterPro" id="IPR036812">
    <property type="entry name" value="NAD(P)_OxRdtase_dom_sf"/>
</dbReference>
<dbReference type="Gene3D" id="3.20.20.100">
    <property type="entry name" value="NADP-dependent oxidoreductase domain"/>
    <property type="match status" value="1"/>
</dbReference>
<dbReference type="RefSeq" id="WP_211937860.1">
    <property type="nucleotide sequence ID" value="NZ_CP073078.1"/>
</dbReference>
<dbReference type="EMBL" id="CP073078">
    <property type="protein sequence ID" value="QUD87809.1"/>
    <property type="molecule type" value="Genomic_DNA"/>
</dbReference>
<accession>A0A975IUR7</accession>
<reference evidence="2" key="1">
    <citation type="submission" date="2021-04" db="EMBL/GenBank/DDBJ databases">
        <title>The complete genome sequence of Caulobacter sp. S6.</title>
        <authorList>
            <person name="Tang Y."/>
            <person name="Ouyang W."/>
            <person name="Liu Q."/>
            <person name="Huang B."/>
            <person name="Guo Z."/>
            <person name="Lei P."/>
        </authorList>
    </citation>
    <scope>NUCLEOTIDE SEQUENCE</scope>
    <source>
        <strain evidence="2">S6</strain>
    </source>
</reference>